<organism evidence="2 3">
    <name type="scientific">Micromonospora echinospora</name>
    <name type="common">Micromonospora purpurea</name>
    <dbReference type="NCBI Taxonomy" id="1877"/>
    <lineage>
        <taxon>Bacteria</taxon>
        <taxon>Bacillati</taxon>
        <taxon>Actinomycetota</taxon>
        <taxon>Actinomycetes</taxon>
        <taxon>Micromonosporales</taxon>
        <taxon>Micromonosporaceae</taxon>
        <taxon>Micromonospora</taxon>
    </lineage>
</organism>
<dbReference type="EMBL" id="LT607413">
    <property type="protein sequence ID" value="SCE95190.1"/>
    <property type="molecule type" value="Genomic_DNA"/>
</dbReference>
<dbReference type="OrthoDB" id="4520214at2"/>
<sequence length="267" mass="29212">MLSILTLNIQATSQRRAEPLLRWLAGRPEQILLLTETSGGDGSAYLLDHFRRAGCHVLHPPLPDDRGAAMISRVPVTARPDITAGLSIPGRAVAATVHTDQPVTVLGVYVPSSDRAPAKVERKRAFLASLVDTLGRLKADERAHLVLGGDYNVIPRDHQPPYPGVWLPFEYALFDALTAAGLTDAHHHLNAGVPQHSWFGRAGNGYRFDYLHVGDALRDRLRGGEYLQEPREQRLTDHAAVTLALDLPVDTLDVCPMPQVAEPATLF</sequence>
<dbReference type="InParanoid" id="A0A1C4WG79"/>
<proteinExistence type="predicted"/>
<dbReference type="Pfam" id="PF03372">
    <property type="entry name" value="Exo_endo_phos"/>
    <property type="match status" value="1"/>
</dbReference>
<dbReference type="Gene3D" id="3.60.10.10">
    <property type="entry name" value="Endonuclease/exonuclease/phosphatase"/>
    <property type="match status" value="1"/>
</dbReference>
<accession>A0A1C4WG79</accession>
<dbReference type="Proteomes" id="UP000198253">
    <property type="component" value="Chromosome I"/>
</dbReference>
<dbReference type="RefSeq" id="WP_088981508.1">
    <property type="nucleotide sequence ID" value="NZ_LT607413.1"/>
</dbReference>
<keyword evidence="2" id="KW-0540">Nuclease</keyword>
<keyword evidence="2" id="KW-0378">Hydrolase</keyword>
<dbReference type="GO" id="GO:0006281">
    <property type="term" value="P:DNA repair"/>
    <property type="evidence" value="ECO:0007669"/>
    <property type="project" value="InterPro"/>
</dbReference>
<reference evidence="3" key="1">
    <citation type="submission" date="2016-06" db="EMBL/GenBank/DDBJ databases">
        <authorList>
            <person name="Varghese N."/>
            <person name="Submissions Spin"/>
        </authorList>
    </citation>
    <scope>NUCLEOTIDE SEQUENCE [LARGE SCALE GENOMIC DNA]</scope>
    <source>
        <strain evidence="3">DSM 43816</strain>
    </source>
</reference>
<evidence type="ECO:0000313" key="3">
    <source>
        <dbReference type="Proteomes" id="UP000198253"/>
    </source>
</evidence>
<evidence type="ECO:0000313" key="2">
    <source>
        <dbReference type="EMBL" id="SCE95190.1"/>
    </source>
</evidence>
<dbReference type="PANTHER" id="PTHR43250">
    <property type="entry name" value="EXODEOXYRIBONUCLEASE III"/>
    <property type="match status" value="1"/>
</dbReference>
<protein>
    <submittedName>
        <fullName evidence="2">Exonuclease III</fullName>
    </submittedName>
</protein>
<dbReference type="InterPro" id="IPR037493">
    <property type="entry name" value="ExoIII-like"/>
</dbReference>
<evidence type="ECO:0000259" key="1">
    <source>
        <dbReference type="Pfam" id="PF03372"/>
    </source>
</evidence>
<gene>
    <name evidence="2" type="ORF">GA0070618_2163</name>
</gene>
<dbReference type="SUPFAM" id="SSF56219">
    <property type="entry name" value="DNase I-like"/>
    <property type="match status" value="1"/>
</dbReference>
<dbReference type="AlphaFoldDB" id="A0A1C4WG79"/>
<feature type="domain" description="Endonuclease/exonuclease/phosphatase" evidence="1">
    <location>
        <begin position="5"/>
        <end position="161"/>
    </location>
</feature>
<dbReference type="InterPro" id="IPR005135">
    <property type="entry name" value="Endo/exonuclease/phosphatase"/>
</dbReference>
<dbReference type="InterPro" id="IPR036691">
    <property type="entry name" value="Endo/exonu/phosph_ase_sf"/>
</dbReference>
<name>A0A1C4WG79_MICEC</name>
<keyword evidence="3" id="KW-1185">Reference proteome</keyword>
<dbReference type="GO" id="GO:0008311">
    <property type="term" value="F:double-stranded DNA 3'-5' DNA exonuclease activity"/>
    <property type="evidence" value="ECO:0007669"/>
    <property type="project" value="InterPro"/>
</dbReference>
<keyword evidence="2" id="KW-0269">Exonuclease</keyword>
<dbReference type="PANTHER" id="PTHR43250:SF2">
    <property type="entry name" value="EXODEOXYRIBONUCLEASE III"/>
    <property type="match status" value="1"/>
</dbReference>